<dbReference type="AlphaFoldDB" id="A0A0D3DFC1"/>
<dbReference type="RefSeq" id="XP_013595093.1">
    <property type="nucleotide sequence ID" value="XM_013739639.1"/>
</dbReference>
<evidence type="ECO:0000313" key="2">
    <source>
        <dbReference type="EnsemblPlants" id="Bo7g107690.1"/>
    </source>
</evidence>
<dbReference type="Gramene" id="Bo7g107680.1">
    <property type="protein sequence ID" value="Bo7g107680.1"/>
    <property type="gene ID" value="Bo7g107680"/>
</dbReference>
<keyword evidence="3" id="KW-1185">Reference proteome</keyword>
<feature type="region of interest" description="Disordered" evidence="1">
    <location>
        <begin position="86"/>
        <end position="119"/>
    </location>
</feature>
<dbReference type="OrthoDB" id="610799at2759"/>
<dbReference type="PANTHER" id="PTHR33647">
    <property type="entry name" value="OS01G0793900 PROTEIN"/>
    <property type="match status" value="1"/>
</dbReference>
<dbReference type="KEGG" id="boe:106304759"/>
<reference evidence="2" key="2">
    <citation type="submission" date="2015-03" db="UniProtKB">
        <authorList>
            <consortium name="EnsemblPlants"/>
        </authorList>
    </citation>
    <scope>IDENTIFICATION</scope>
</reference>
<dbReference type="GeneID" id="106303346"/>
<dbReference type="Proteomes" id="UP000032141">
    <property type="component" value="Chromosome C7"/>
</dbReference>
<dbReference type="HOGENOM" id="CLU_108231_2_0_1"/>
<evidence type="ECO:0000256" key="1">
    <source>
        <dbReference type="SAM" id="MobiDB-lite"/>
    </source>
</evidence>
<accession>A0A0D3DFC1</accession>
<sequence>MGNCICVINKTTTERRRRRGSTVFHDDDVVEEKLLGETSNVSSSSSSSSTCGGREIKIKMTRKEFEDLMRNISLEGLTAEEVFSNFLSDGGDQTGTAADQSNDHQRPWRPALQSIPEID</sequence>
<dbReference type="GeneID" id="106304759"/>
<dbReference type="Gramene" id="Bo7g107690.1">
    <property type="protein sequence ID" value="Bo7g107690.1"/>
    <property type="gene ID" value="Bo7g107690"/>
</dbReference>
<dbReference type="PANTHER" id="PTHR33647:SF22">
    <property type="entry name" value="GENOME ASSEMBLY, CHROMOSOME: A03"/>
    <property type="match status" value="1"/>
</dbReference>
<reference evidence="2 3" key="1">
    <citation type="journal article" date="2014" name="Genome Biol.">
        <title>Transcriptome and methylome profiling reveals relics of genome dominance in the mesopolyploid Brassica oleracea.</title>
        <authorList>
            <person name="Parkin I.A."/>
            <person name="Koh C."/>
            <person name="Tang H."/>
            <person name="Robinson S.J."/>
            <person name="Kagale S."/>
            <person name="Clarke W.E."/>
            <person name="Town C.D."/>
            <person name="Nixon J."/>
            <person name="Krishnakumar V."/>
            <person name="Bidwell S.L."/>
            <person name="Denoeud F."/>
            <person name="Belcram H."/>
            <person name="Links M.G."/>
            <person name="Just J."/>
            <person name="Clarke C."/>
            <person name="Bender T."/>
            <person name="Huebert T."/>
            <person name="Mason A.S."/>
            <person name="Pires J.C."/>
            <person name="Barker G."/>
            <person name="Moore J."/>
            <person name="Walley P.G."/>
            <person name="Manoli S."/>
            <person name="Batley J."/>
            <person name="Edwards D."/>
            <person name="Nelson M.N."/>
            <person name="Wang X."/>
            <person name="Paterson A.H."/>
            <person name="King G."/>
            <person name="Bancroft I."/>
            <person name="Chalhoub B."/>
            <person name="Sharpe A.G."/>
        </authorList>
    </citation>
    <scope>NUCLEOTIDE SEQUENCE</scope>
    <source>
        <strain evidence="3">cv. TO1000</strain>
        <strain evidence="2">TO1000</strain>
    </source>
</reference>
<dbReference type="EnsemblPlants" id="Bo7g107680.1">
    <property type="protein sequence ID" value="Bo7g107680.1"/>
    <property type="gene ID" value="Bo7g107680"/>
</dbReference>
<proteinExistence type="predicted"/>
<evidence type="ECO:0000313" key="3">
    <source>
        <dbReference type="Proteomes" id="UP000032141"/>
    </source>
</evidence>
<dbReference type="KEGG" id="boe:106303346"/>
<name>A0A0D3DFC1_BRAOL</name>
<dbReference type="EnsemblPlants" id="Bo7g107690.1">
    <property type="protein sequence ID" value="Bo7g107690.1"/>
    <property type="gene ID" value="Bo7g107690"/>
</dbReference>
<protein>
    <submittedName>
        <fullName evidence="2">Uncharacterized protein</fullName>
    </submittedName>
</protein>
<dbReference type="OMA" id="NCICVIN"/>
<dbReference type="eggNOG" id="ENOG502SC78">
    <property type="taxonomic scope" value="Eukaryota"/>
</dbReference>
<organism evidence="2 3">
    <name type="scientific">Brassica oleracea var. oleracea</name>
    <dbReference type="NCBI Taxonomy" id="109376"/>
    <lineage>
        <taxon>Eukaryota</taxon>
        <taxon>Viridiplantae</taxon>
        <taxon>Streptophyta</taxon>
        <taxon>Embryophyta</taxon>
        <taxon>Tracheophyta</taxon>
        <taxon>Spermatophyta</taxon>
        <taxon>Magnoliopsida</taxon>
        <taxon>eudicotyledons</taxon>
        <taxon>Gunneridae</taxon>
        <taxon>Pentapetalae</taxon>
        <taxon>rosids</taxon>
        <taxon>malvids</taxon>
        <taxon>Brassicales</taxon>
        <taxon>Brassicaceae</taxon>
        <taxon>Brassiceae</taxon>
        <taxon>Brassica</taxon>
    </lineage>
</organism>
<dbReference type="RefSeq" id="XP_013596606.1">
    <property type="nucleotide sequence ID" value="XM_013741152.1"/>
</dbReference>